<dbReference type="Gene3D" id="3.90.870.50">
    <property type="match status" value="1"/>
</dbReference>
<keyword evidence="10" id="KW-0808">Transferase</keyword>
<dbReference type="AlphaFoldDB" id="A0A7H0SR53"/>
<dbReference type="InterPro" id="IPR055128">
    <property type="entry name" value="HypF_C_2"/>
</dbReference>
<dbReference type="InterPro" id="IPR041440">
    <property type="entry name" value="HypF_C"/>
</dbReference>
<dbReference type="GO" id="GO:0003998">
    <property type="term" value="F:acylphosphatase activity"/>
    <property type="evidence" value="ECO:0007669"/>
    <property type="project" value="UniProtKB-EC"/>
</dbReference>
<dbReference type="InterPro" id="IPR017968">
    <property type="entry name" value="Acylphosphatase_CS"/>
</dbReference>
<dbReference type="GO" id="GO:0003725">
    <property type="term" value="F:double-stranded RNA binding"/>
    <property type="evidence" value="ECO:0007669"/>
    <property type="project" value="InterPro"/>
</dbReference>
<keyword evidence="6" id="KW-0862">Zinc</keyword>
<dbReference type="InterPro" id="IPR006070">
    <property type="entry name" value="Sua5-like_dom"/>
</dbReference>
<feature type="active site" evidence="9">
    <location>
        <position position="41"/>
    </location>
</feature>
<dbReference type="PROSITE" id="PS51163">
    <property type="entry name" value="YRDC"/>
    <property type="match status" value="1"/>
</dbReference>
<dbReference type="GO" id="GO:0016743">
    <property type="term" value="F:carboxyl- or carbamoyltransferase activity"/>
    <property type="evidence" value="ECO:0007669"/>
    <property type="project" value="UniProtKB-UniRule"/>
</dbReference>
<comment type="pathway">
    <text evidence="1">Protein modification; [NiFe] hydrogenase maturation.</text>
</comment>
<dbReference type="PIRSF" id="PIRSF006256">
    <property type="entry name" value="CMPcnvr_hdrg_mat"/>
    <property type="match status" value="1"/>
</dbReference>
<reference evidence="10 11" key="1">
    <citation type="submission" date="2019-12" db="EMBL/GenBank/DDBJ databases">
        <title>Corynebacterium sp. nov., isolated from feces of the Anser Albifrons in China.</title>
        <authorList>
            <person name="Liu Q."/>
        </authorList>
    </citation>
    <scope>NUCLEOTIDE SEQUENCE [LARGE SCALE GENOMIC DNA]</scope>
    <source>
        <strain evidence="10 11">4H37-19</strain>
    </source>
</reference>
<dbReference type="EMBL" id="CP046884">
    <property type="protein sequence ID" value="QNQ91028.1"/>
    <property type="molecule type" value="Genomic_DNA"/>
</dbReference>
<organism evidence="10 11">
    <name type="scientific">Corynebacterium poyangense</name>
    <dbReference type="NCBI Taxonomy" id="2684405"/>
    <lineage>
        <taxon>Bacteria</taxon>
        <taxon>Bacillati</taxon>
        <taxon>Actinomycetota</taxon>
        <taxon>Actinomycetes</taxon>
        <taxon>Mycobacteriales</taxon>
        <taxon>Corynebacteriaceae</taxon>
        <taxon>Corynebacterium</taxon>
    </lineage>
</organism>
<sequence>MGASDWVGLQLRLRGVVQGVGFRPHVARIAQEEQIVGECSNDDSGVFIRCFGPAPRVESFRHHLLTNLPPLAVIIDEEKSSLAVPTPVPTEFVILPSRHRPGARTLIPPDVATCPDCLAEMRDPQNCRYRYPFITCTNCGPRLSIIEDLPYDRPATTMRDFPLCPQCAQEYSDPQDRRYHAQPISCPDCGPRLWLENSSGVPVDLHRSTDEVLDHARGIIHEGGILAVKGLGGFHLLCDATNSEAVARLRTLKKRPAKPFALMVPDLSSARRICRVDRQTAELLESPAHPIVLVDMASDHGVAPEIAPGLHELGIMLPYTPIHHLLVDSPVVATSGNVGGEPICWDNDTARTALAPLCDAFLLHDRGIHLPVEDSVLRSAEGNTSPIPVRRARGYAPLPIPLPKDLGTGSTVLGVGGELKNTFALAVDDLAHISSHNGDMGSWAAQQAFERAVEQLTKMRGSTPDLVVCDLHPGYATTTWAERYCQDHDVPLLRLQHHVAHALSLVAEHHHRGAALVATLDGTGYGTDGTIWGGELIAVHEDRQQWERTPLVPEFPLVGGDRAVRFPWRILAGIRHAWNVDVALPPGVSVEEAALVESQLRTDQVRCTSLGRVLDAGAALLGLIQEQSFEGEAAMYLESLATRAAGDKDLLLNSRYPQVRSFPELFQLLVGLPKDAATASFFLHQVAKIISEPIIRTARRLNLQSVGLSGGCAINRILVTELTKKVSAAGLELYQHHIVPPNDGGISLGQVVAGRAALRASGLQ</sequence>
<evidence type="ECO:0000313" key="11">
    <source>
        <dbReference type="Proteomes" id="UP000516320"/>
    </source>
</evidence>
<evidence type="ECO:0000256" key="8">
    <source>
        <dbReference type="PIRNR" id="PIRNR006256"/>
    </source>
</evidence>
<name>A0A7H0SR53_9CORY</name>
<keyword evidence="9" id="KW-0378">Hydrolase</keyword>
<dbReference type="PANTHER" id="PTHR42959:SF1">
    <property type="entry name" value="CARBAMOYLTRANSFERASE HYPF"/>
    <property type="match status" value="1"/>
</dbReference>
<dbReference type="InterPro" id="IPR004421">
    <property type="entry name" value="Carbamoyltransferase_HypF"/>
</dbReference>
<keyword evidence="5" id="KW-0863">Zinc-finger</keyword>
<protein>
    <recommendedName>
        <fullName evidence="8">Carbamoyltransferase</fullName>
        <ecNumber evidence="8">6.2.-.-</ecNumber>
    </recommendedName>
</protein>
<dbReference type="GO" id="GO:0051604">
    <property type="term" value="P:protein maturation"/>
    <property type="evidence" value="ECO:0007669"/>
    <property type="project" value="TreeGrafter"/>
</dbReference>
<dbReference type="KEGG" id="cpoy:GP475_10605"/>
<comment type="similarity">
    <text evidence="2 8">Belongs to the carbamoyltransferase HypF family.</text>
</comment>
<dbReference type="Pfam" id="PF00708">
    <property type="entry name" value="Acylphosphatase"/>
    <property type="match status" value="1"/>
</dbReference>
<evidence type="ECO:0000256" key="6">
    <source>
        <dbReference type="ARBA" id="ARBA00022833"/>
    </source>
</evidence>
<dbReference type="Pfam" id="PF22521">
    <property type="entry name" value="HypF_C_2"/>
    <property type="match status" value="1"/>
</dbReference>
<keyword evidence="4" id="KW-0479">Metal-binding</keyword>
<evidence type="ECO:0000256" key="1">
    <source>
        <dbReference type="ARBA" id="ARBA00004711"/>
    </source>
</evidence>
<dbReference type="SUPFAM" id="SSF54975">
    <property type="entry name" value="Acylphosphatase/BLUF domain-like"/>
    <property type="match status" value="1"/>
</dbReference>
<dbReference type="InterPro" id="IPR051060">
    <property type="entry name" value="Carbamoyltrans_HypF-like"/>
</dbReference>
<comment type="catalytic activity">
    <reaction evidence="9">
        <text>an acyl phosphate + H2O = a carboxylate + phosphate + H(+)</text>
        <dbReference type="Rhea" id="RHEA:14965"/>
        <dbReference type="ChEBI" id="CHEBI:15377"/>
        <dbReference type="ChEBI" id="CHEBI:15378"/>
        <dbReference type="ChEBI" id="CHEBI:29067"/>
        <dbReference type="ChEBI" id="CHEBI:43474"/>
        <dbReference type="ChEBI" id="CHEBI:59918"/>
        <dbReference type="EC" id="3.6.1.7"/>
    </reaction>
</comment>
<evidence type="ECO:0000256" key="4">
    <source>
        <dbReference type="ARBA" id="ARBA00022723"/>
    </source>
</evidence>
<dbReference type="NCBIfam" id="TIGR00143">
    <property type="entry name" value="hypF"/>
    <property type="match status" value="1"/>
</dbReference>
<dbReference type="UniPathway" id="UPA00335"/>
<accession>A0A7H0SR53</accession>
<dbReference type="SUPFAM" id="SSF55821">
    <property type="entry name" value="YrdC/RibB"/>
    <property type="match status" value="1"/>
</dbReference>
<dbReference type="PROSITE" id="PS00150">
    <property type="entry name" value="ACYLPHOSPHATASE_1"/>
    <property type="match status" value="1"/>
</dbReference>
<dbReference type="PROSITE" id="PS51160">
    <property type="entry name" value="ACYLPHOSPHATASE_3"/>
    <property type="match status" value="1"/>
</dbReference>
<dbReference type="InterPro" id="IPR017945">
    <property type="entry name" value="DHBP_synth_RibB-like_a/b_dom"/>
</dbReference>
<comment type="catalytic activity">
    <reaction evidence="7">
        <text>C-terminal L-cysteinyl-[HypE protein] + carbamoyl phosphate + ATP + H2O = C-terminal S-carboxamide-L-cysteinyl-[HypE protein] + AMP + phosphate + diphosphate + H(+)</text>
        <dbReference type="Rhea" id="RHEA:55636"/>
        <dbReference type="Rhea" id="RHEA-COMP:14247"/>
        <dbReference type="Rhea" id="RHEA-COMP:14392"/>
        <dbReference type="ChEBI" id="CHEBI:15377"/>
        <dbReference type="ChEBI" id="CHEBI:15378"/>
        <dbReference type="ChEBI" id="CHEBI:30616"/>
        <dbReference type="ChEBI" id="CHEBI:33019"/>
        <dbReference type="ChEBI" id="CHEBI:43474"/>
        <dbReference type="ChEBI" id="CHEBI:58228"/>
        <dbReference type="ChEBI" id="CHEBI:76913"/>
        <dbReference type="ChEBI" id="CHEBI:139126"/>
        <dbReference type="ChEBI" id="CHEBI:456215"/>
    </reaction>
</comment>
<keyword evidence="11" id="KW-1185">Reference proteome</keyword>
<dbReference type="Gene3D" id="3.30.420.40">
    <property type="match status" value="1"/>
</dbReference>
<feature type="active site" evidence="9">
    <location>
        <position position="23"/>
    </location>
</feature>
<dbReference type="InterPro" id="IPR011125">
    <property type="entry name" value="Znf_HypF"/>
</dbReference>
<dbReference type="RefSeq" id="WP_187974338.1">
    <property type="nucleotide sequence ID" value="NZ_CP046884.1"/>
</dbReference>
<dbReference type="Gene3D" id="3.30.420.360">
    <property type="match status" value="1"/>
</dbReference>
<evidence type="ECO:0000256" key="7">
    <source>
        <dbReference type="ARBA" id="ARBA00048220"/>
    </source>
</evidence>
<evidence type="ECO:0000256" key="5">
    <source>
        <dbReference type="ARBA" id="ARBA00022771"/>
    </source>
</evidence>
<dbReference type="InterPro" id="IPR001792">
    <property type="entry name" value="Acylphosphatase-like_dom"/>
</dbReference>
<proteinExistence type="inferred from homology"/>
<dbReference type="EC" id="6.2.-.-" evidence="8"/>
<keyword evidence="3" id="KW-0436">Ligase</keyword>
<dbReference type="GO" id="GO:0008270">
    <property type="term" value="F:zinc ion binding"/>
    <property type="evidence" value="ECO:0007669"/>
    <property type="project" value="UniProtKB-KW"/>
</dbReference>
<gene>
    <name evidence="10" type="primary">hypF</name>
    <name evidence="10" type="ORF">GP475_10605</name>
</gene>
<dbReference type="PANTHER" id="PTHR42959">
    <property type="entry name" value="CARBAMOYLTRANSFERASE"/>
    <property type="match status" value="1"/>
</dbReference>
<evidence type="ECO:0000256" key="9">
    <source>
        <dbReference type="PROSITE-ProRule" id="PRU00520"/>
    </source>
</evidence>
<dbReference type="GO" id="GO:0016874">
    <property type="term" value="F:ligase activity"/>
    <property type="evidence" value="ECO:0007669"/>
    <property type="project" value="UniProtKB-UniRule"/>
</dbReference>
<dbReference type="InterPro" id="IPR036046">
    <property type="entry name" value="Acylphosphatase-like_dom_sf"/>
</dbReference>
<dbReference type="Pfam" id="PF17788">
    <property type="entry name" value="HypF_C"/>
    <property type="match status" value="1"/>
</dbReference>
<dbReference type="Pfam" id="PF07503">
    <property type="entry name" value="zf-HYPF"/>
    <property type="match status" value="2"/>
</dbReference>
<evidence type="ECO:0000256" key="3">
    <source>
        <dbReference type="ARBA" id="ARBA00022598"/>
    </source>
</evidence>
<dbReference type="Pfam" id="PF01300">
    <property type="entry name" value="Sua5_yciO_yrdC"/>
    <property type="match status" value="1"/>
</dbReference>
<dbReference type="Proteomes" id="UP000516320">
    <property type="component" value="Chromosome"/>
</dbReference>
<evidence type="ECO:0000313" key="10">
    <source>
        <dbReference type="EMBL" id="QNQ91028.1"/>
    </source>
</evidence>
<dbReference type="Gene3D" id="3.30.110.120">
    <property type="match status" value="1"/>
</dbReference>
<evidence type="ECO:0000256" key="2">
    <source>
        <dbReference type="ARBA" id="ARBA00008097"/>
    </source>
</evidence>